<proteinExistence type="inferred from homology"/>
<organism evidence="8 9">
    <name type="scientific">Thermoclostridium caenicola</name>
    <dbReference type="NCBI Taxonomy" id="659425"/>
    <lineage>
        <taxon>Bacteria</taxon>
        <taxon>Bacillati</taxon>
        <taxon>Bacillota</taxon>
        <taxon>Clostridia</taxon>
        <taxon>Eubacteriales</taxon>
        <taxon>Oscillospiraceae</taxon>
        <taxon>Thermoclostridium</taxon>
    </lineage>
</organism>
<dbReference type="InterPro" id="IPR015421">
    <property type="entry name" value="PyrdxlP-dep_Trfase_major"/>
</dbReference>
<dbReference type="FunFam" id="3.40.640.10:FF:000053">
    <property type="entry name" value="Aminotransferase, class I"/>
    <property type="match status" value="1"/>
</dbReference>
<dbReference type="RefSeq" id="WP_207706773.1">
    <property type="nucleotide sequence ID" value="NZ_FQZP01000001.1"/>
</dbReference>
<dbReference type="InterPro" id="IPR015424">
    <property type="entry name" value="PyrdxlP-dep_Trfase"/>
</dbReference>
<dbReference type="InterPro" id="IPR004839">
    <property type="entry name" value="Aminotransferase_I/II_large"/>
</dbReference>
<dbReference type="Gene3D" id="3.90.1150.10">
    <property type="entry name" value="Aspartate Aminotransferase, domain 1"/>
    <property type="match status" value="1"/>
</dbReference>
<comment type="cofactor">
    <cofactor evidence="1">
        <name>pyridoxal 5'-phosphate</name>
        <dbReference type="ChEBI" id="CHEBI:597326"/>
    </cofactor>
</comment>
<dbReference type="InterPro" id="IPR050859">
    <property type="entry name" value="Class-I_PLP-dep_aminotransf"/>
</dbReference>
<feature type="domain" description="Aminotransferase class I/classII large" evidence="7">
    <location>
        <begin position="54"/>
        <end position="386"/>
    </location>
</feature>
<dbReference type="PANTHER" id="PTHR42790:SF19">
    <property type="entry name" value="KYNURENINE_ALPHA-AMINOADIPATE AMINOTRANSFERASE, MITOCHONDRIAL"/>
    <property type="match status" value="1"/>
</dbReference>
<sequence length="395" mass="44605">MISALLAERMAYIKASKIRELLKITERPEVISFAGGLPAPELFPIQALADLTSRLILDEGYKALQYSTTEGYRPLREKIAMRMEKVFKTRVAADEIIITSGSQQALDFIGKVLINPEDEVFLESPSYLGAINAFRAYEPKFVEVETDDEGMIPEALEAALKQAKHPKFIYIIPDFQNPTGRTWSLERRKALIGLASKYGVLVVEDNPYGELRYEGEILPAVKSLDTEGWVVYLGSFSKTLCPGMRIGWIAAHRTLLEKFVLIKQGADLHTSTFSQMLINRYIETQDFDAHIRKLCQVYRLRRDAIIRAMERYFPGGVRCNHPKGGLFTWVMLPEGMDGTELLKEALSKNVAFVPGASFFPCTPKKNTLRLNFSNMPEDRIEQGIMRLADAIVSLQ</sequence>
<evidence type="ECO:0000259" key="7">
    <source>
        <dbReference type="Pfam" id="PF00155"/>
    </source>
</evidence>
<dbReference type="PANTHER" id="PTHR42790">
    <property type="entry name" value="AMINOTRANSFERASE"/>
    <property type="match status" value="1"/>
</dbReference>
<reference evidence="8 9" key="1">
    <citation type="submission" date="2016-11" db="EMBL/GenBank/DDBJ databases">
        <authorList>
            <person name="Varghese N."/>
            <person name="Submissions S."/>
        </authorList>
    </citation>
    <scope>NUCLEOTIDE SEQUENCE [LARGE SCALE GENOMIC DNA]</scope>
    <source>
        <strain evidence="8 9">DSM 19027</strain>
    </source>
</reference>
<evidence type="ECO:0000256" key="5">
    <source>
        <dbReference type="ARBA" id="ARBA00022679"/>
    </source>
</evidence>
<keyword evidence="4" id="KW-0032">Aminotransferase</keyword>
<dbReference type="SUPFAM" id="SSF53383">
    <property type="entry name" value="PLP-dependent transferases"/>
    <property type="match status" value="1"/>
</dbReference>
<protein>
    <submittedName>
        <fullName evidence="8">2-aminoadipate transaminase</fullName>
    </submittedName>
</protein>
<keyword evidence="6" id="KW-0663">Pyridoxal phosphate</keyword>
<evidence type="ECO:0000256" key="3">
    <source>
        <dbReference type="ARBA" id="ARBA00011738"/>
    </source>
</evidence>
<evidence type="ECO:0000313" key="8">
    <source>
        <dbReference type="EMBL" id="SHI36615.1"/>
    </source>
</evidence>
<comment type="similarity">
    <text evidence="2">Belongs to the class-I pyridoxal-phosphate-dependent aminotransferase family.</text>
</comment>
<dbReference type="Pfam" id="PF00155">
    <property type="entry name" value="Aminotran_1_2"/>
    <property type="match status" value="1"/>
</dbReference>
<keyword evidence="5" id="KW-0808">Transferase</keyword>
<keyword evidence="9" id="KW-1185">Reference proteome</keyword>
<dbReference type="InterPro" id="IPR015422">
    <property type="entry name" value="PyrdxlP-dep_Trfase_small"/>
</dbReference>
<dbReference type="Proteomes" id="UP000324781">
    <property type="component" value="Unassembled WGS sequence"/>
</dbReference>
<dbReference type="GO" id="GO:0008483">
    <property type="term" value="F:transaminase activity"/>
    <property type="evidence" value="ECO:0007669"/>
    <property type="project" value="UniProtKB-KW"/>
</dbReference>
<dbReference type="AlphaFoldDB" id="A0A1M6AJJ5"/>
<evidence type="ECO:0000256" key="6">
    <source>
        <dbReference type="ARBA" id="ARBA00022898"/>
    </source>
</evidence>
<dbReference type="EMBL" id="FQZP01000001">
    <property type="protein sequence ID" value="SHI36615.1"/>
    <property type="molecule type" value="Genomic_DNA"/>
</dbReference>
<evidence type="ECO:0000256" key="1">
    <source>
        <dbReference type="ARBA" id="ARBA00001933"/>
    </source>
</evidence>
<comment type="subunit">
    <text evidence="3">Homodimer.</text>
</comment>
<dbReference type="GO" id="GO:1901605">
    <property type="term" value="P:alpha-amino acid metabolic process"/>
    <property type="evidence" value="ECO:0007669"/>
    <property type="project" value="TreeGrafter"/>
</dbReference>
<evidence type="ECO:0000256" key="2">
    <source>
        <dbReference type="ARBA" id="ARBA00007441"/>
    </source>
</evidence>
<evidence type="ECO:0000256" key="4">
    <source>
        <dbReference type="ARBA" id="ARBA00022576"/>
    </source>
</evidence>
<dbReference type="Gene3D" id="3.40.640.10">
    <property type="entry name" value="Type I PLP-dependent aspartate aminotransferase-like (Major domain)"/>
    <property type="match status" value="1"/>
</dbReference>
<dbReference type="CDD" id="cd00609">
    <property type="entry name" value="AAT_like"/>
    <property type="match status" value="1"/>
</dbReference>
<gene>
    <name evidence="8" type="ORF">SAMN05444373_100161</name>
</gene>
<name>A0A1M6AJJ5_9FIRM</name>
<evidence type="ECO:0000313" key="9">
    <source>
        <dbReference type="Proteomes" id="UP000324781"/>
    </source>
</evidence>
<accession>A0A1M6AJJ5</accession>
<dbReference type="GO" id="GO:0030170">
    <property type="term" value="F:pyridoxal phosphate binding"/>
    <property type="evidence" value="ECO:0007669"/>
    <property type="project" value="InterPro"/>
</dbReference>